<organism evidence="1 2">
    <name type="scientific">Arthrobacter flavus</name>
    <dbReference type="NCBI Taxonomy" id="95172"/>
    <lineage>
        <taxon>Bacteria</taxon>
        <taxon>Bacillati</taxon>
        <taxon>Actinomycetota</taxon>
        <taxon>Actinomycetes</taxon>
        <taxon>Micrococcales</taxon>
        <taxon>Micrococcaceae</taxon>
        <taxon>Arthrobacter</taxon>
    </lineage>
</organism>
<dbReference type="Gene3D" id="3.10.129.10">
    <property type="entry name" value="Hotdog Thioesterase"/>
    <property type="match status" value="1"/>
</dbReference>
<keyword evidence="2" id="KW-1185">Reference proteome</keyword>
<dbReference type="InterPro" id="IPR050563">
    <property type="entry name" value="4-hydroxybenzoyl-CoA_TE"/>
</dbReference>
<dbReference type="GO" id="GO:0016787">
    <property type="term" value="F:hydrolase activity"/>
    <property type="evidence" value="ECO:0007669"/>
    <property type="project" value="UniProtKB-KW"/>
</dbReference>
<name>A0ABW4Q1X0_9MICC</name>
<gene>
    <name evidence="1" type="ORF">ACFSFX_00460</name>
</gene>
<protein>
    <submittedName>
        <fullName evidence="1">Acyl-CoA thioesterase</fullName>
        <ecNumber evidence="1">3.1.2.-</ecNumber>
    </submittedName>
</protein>
<dbReference type="Proteomes" id="UP001597307">
    <property type="component" value="Unassembled WGS sequence"/>
</dbReference>
<evidence type="ECO:0000313" key="2">
    <source>
        <dbReference type="Proteomes" id="UP001597307"/>
    </source>
</evidence>
<dbReference type="SUPFAM" id="SSF54637">
    <property type="entry name" value="Thioesterase/thiol ester dehydrase-isomerase"/>
    <property type="match status" value="1"/>
</dbReference>
<dbReference type="EC" id="3.1.2.-" evidence="1"/>
<dbReference type="Pfam" id="PF13279">
    <property type="entry name" value="4HBT_2"/>
    <property type="match status" value="1"/>
</dbReference>
<dbReference type="PANTHER" id="PTHR31793">
    <property type="entry name" value="4-HYDROXYBENZOYL-COA THIOESTERASE FAMILY MEMBER"/>
    <property type="match status" value="1"/>
</dbReference>
<keyword evidence="1" id="KW-0378">Hydrolase</keyword>
<dbReference type="PANTHER" id="PTHR31793:SF24">
    <property type="entry name" value="LONG-CHAIN ACYL-COA THIOESTERASE FADM"/>
    <property type="match status" value="1"/>
</dbReference>
<comment type="caution">
    <text evidence="1">The sequence shown here is derived from an EMBL/GenBank/DDBJ whole genome shotgun (WGS) entry which is preliminary data.</text>
</comment>
<dbReference type="RefSeq" id="WP_343877047.1">
    <property type="nucleotide sequence ID" value="NZ_BAAAIJ010000002.1"/>
</dbReference>
<sequence>MPRIQRFPIQLRFGDEDSYGHVNNVRFLQYLEDARVQFIHLPLSDSAPERGGQRDTLLDLIGPDHFTLVARHEIEYSAPLNYRPSPLEISIWVTGVGGSSFDLGYQIAEPDGSLSYALAASTMILVNRTTGRPAKLNEAQRAALEHSLGDPVAFRRRSNG</sequence>
<proteinExistence type="predicted"/>
<dbReference type="InterPro" id="IPR029069">
    <property type="entry name" value="HotDog_dom_sf"/>
</dbReference>
<accession>A0ABW4Q1X0</accession>
<dbReference type="EMBL" id="JBHUGA010000002">
    <property type="protein sequence ID" value="MFD1845071.1"/>
    <property type="molecule type" value="Genomic_DNA"/>
</dbReference>
<dbReference type="CDD" id="cd00586">
    <property type="entry name" value="4HBT"/>
    <property type="match status" value="1"/>
</dbReference>
<evidence type="ECO:0000313" key="1">
    <source>
        <dbReference type="EMBL" id="MFD1845071.1"/>
    </source>
</evidence>
<reference evidence="2" key="1">
    <citation type="journal article" date="2019" name="Int. J. Syst. Evol. Microbiol.">
        <title>The Global Catalogue of Microorganisms (GCM) 10K type strain sequencing project: providing services to taxonomists for standard genome sequencing and annotation.</title>
        <authorList>
            <consortium name="The Broad Institute Genomics Platform"/>
            <consortium name="The Broad Institute Genome Sequencing Center for Infectious Disease"/>
            <person name="Wu L."/>
            <person name="Ma J."/>
        </authorList>
    </citation>
    <scope>NUCLEOTIDE SEQUENCE [LARGE SCALE GENOMIC DNA]</scope>
    <source>
        <strain evidence="2">JCM 11496</strain>
    </source>
</reference>